<feature type="domain" description="FAD-binding" evidence="4">
    <location>
        <begin position="57"/>
        <end position="379"/>
    </location>
</feature>
<dbReference type="InterPro" id="IPR036188">
    <property type="entry name" value="FAD/NAD-bd_sf"/>
</dbReference>
<keyword evidence="6" id="KW-1185">Reference proteome</keyword>
<dbReference type="SUPFAM" id="SSF51905">
    <property type="entry name" value="FAD/NAD(P)-binding domain"/>
    <property type="match status" value="1"/>
</dbReference>
<dbReference type="Gene3D" id="3.50.50.60">
    <property type="entry name" value="FAD/NAD(P)-binding domain"/>
    <property type="match status" value="1"/>
</dbReference>
<protein>
    <submittedName>
        <fullName evidence="5">G6095 protein</fullName>
    </submittedName>
</protein>
<gene>
    <name evidence="5" type="primary">g6095</name>
    <name evidence="5" type="ORF">VP750_LOCUS5220</name>
</gene>
<dbReference type="PANTHER" id="PTHR45934:SF9">
    <property type="entry name" value="FAD_NAD(P)-BINDING OXIDOREDUCTASE FAMILY PROTEIN"/>
    <property type="match status" value="1"/>
</dbReference>
<dbReference type="PANTHER" id="PTHR45934">
    <property type="entry name" value="FAD/NAD(P)-BINDING OXIDOREDUCTASE FAMILY PROTEIN"/>
    <property type="match status" value="1"/>
</dbReference>
<keyword evidence="1" id="KW-0560">Oxidoreductase</keyword>
<dbReference type="InterPro" id="IPR002938">
    <property type="entry name" value="FAD-bd"/>
</dbReference>
<dbReference type="EMBL" id="CAXHTA020000009">
    <property type="protein sequence ID" value="CAL5223561.1"/>
    <property type="molecule type" value="Genomic_DNA"/>
</dbReference>
<dbReference type="Pfam" id="PF01494">
    <property type="entry name" value="FAD_binding_3"/>
    <property type="match status" value="1"/>
</dbReference>
<dbReference type="Proteomes" id="UP001497392">
    <property type="component" value="Unassembled WGS sequence"/>
</dbReference>
<evidence type="ECO:0000256" key="2">
    <source>
        <dbReference type="ARBA" id="ARBA00023033"/>
    </source>
</evidence>
<keyword evidence="2" id="KW-0503">Monooxygenase</keyword>
<evidence type="ECO:0000256" key="1">
    <source>
        <dbReference type="ARBA" id="ARBA00023002"/>
    </source>
</evidence>
<accession>A0ABP1FUK5</accession>
<organism evidence="5 6">
    <name type="scientific">Coccomyxa viridis</name>
    <dbReference type="NCBI Taxonomy" id="1274662"/>
    <lineage>
        <taxon>Eukaryota</taxon>
        <taxon>Viridiplantae</taxon>
        <taxon>Chlorophyta</taxon>
        <taxon>core chlorophytes</taxon>
        <taxon>Trebouxiophyceae</taxon>
        <taxon>Trebouxiophyceae incertae sedis</taxon>
        <taxon>Coccomyxaceae</taxon>
        <taxon>Coccomyxa</taxon>
    </lineage>
</organism>
<dbReference type="PRINTS" id="PR00420">
    <property type="entry name" value="RNGMNOXGNASE"/>
</dbReference>
<evidence type="ECO:0000313" key="6">
    <source>
        <dbReference type="Proteomes" id="UP001497392"/>
    </source>
</evidence>
<name>A0ABP1FUK5_9CHLO</name>
<evidence type="ECO:0000256" key="3">
    <source>
        <dbReference type="ARBA" id="ARBA00024018"/>
    </source>
</evidence>
<reference evidence="5 6" key="1">
    <citation type="submission" date="2024-06" db="EMBL/GenBank/DDBJ databases">
        <authorList>
            <person name="Kraege A."/>
            <person name="Thomma B."/>
        </authorList>
    </citation>
    <scope>NUCLEOTIDE SEQUENCE [LARGE SCALE GENOMIC DNA]</scope>
</reference>
<proteinExistence type="inferred from homology"/>
<evidence type="ECO:0000313" key="5">
    <source>
        <dbReference type="EMBL" id="CAL5223561.1"/>
    </source>
</evidence>
<comment type="similarity">
    <text evidence="3">Belongs to the 3-hydroxybenzoate 6-hydroxylase family.</text>
</comment>
<comment type="caution">
    <text evidence="5">The sequence shown here is derived from an EMBL/GenBank/DDBJ whole genome shotgun (WGS) entry which is preliminary data.</text>
</comment>
<sequence>MSFRCLEGSLHGQVLVFQSTRCPRKAHAPRRRRLSAQAALADVAITRKRREYASEEAVLIVGAGIAGMATAAALHKVGIPVKVLERESGPRREGSAIGLWSNAFRALDALGLAQPLREAHPPFDRMELCKEDGTVLKAVIMAECDGAPHEFRGVYRGGLLRTLQSGVPSDCIQYNSAVQSVVQDEDGVSVSLENGEQLRAPILVGADGVRSRVAAHLGLKQPNYSGYIAYRGVAKFDGGVPMRKNSMRMLWGNGVRAGIYPLSDSEAYWFTTKNCPADERITDPEECRRDCLESVRGFSHEIIGAIESTPLERITRSRIADRWLPPGRPYGKGRITMCGDGCQPMTPNLGQGGCVALEDAIVLARTLRDALGGSGSPSLKQQTLVKVDEALRNFERERTRRKLKISVKSNLMGAALQIPFAPVVAARNYAVENILSTKGVLDHAMYDCGTL</sequence>
<dbReference type="InterPro" id="IPR044560">
    <property type="entry name" value="MOase"/>
</dbReference>
<evidence type="ECO:0000259" key="4">
    <source>
        <dbReference type="Pfam" id="PF01494"/>
    </source>
</evidence>